<dbReference type="PROSITE" id="PS50845">
    <property type="entry name" value="RETICULON"/>
    <property type="match status" value="1"/>
</dbReference>
<dbReference type="FunFam" id="3.20.20.70:FF:000075">
    <property type="entry name" value="Tryptophan biosynthesis protein TRP1"/>
    <property type="match status" value="1"/>
</dbReference>
<evidence type="ECO:0000256" key="4">
    <source>
        <dbReference type="ARBA" id="ARBA00022605"/>
    </source>
</evidence>
<keyword evidence="7 12" id="KW-0256">Endoplasmic reticulum</keyword>
<dbReference type="Proteomes" id="UP000324897">
    <property type="component" value="Chromosome 3"/>
</dbReference>
<feature type="transmembrane region" description="Helical" evidence="12">
    <location>
        <begin position="179"/>
        <end position="209"/>
    </location>
</feature>
<evidence type="ECO:0000313" key="16">
    <source>
        <dbReference type="Proteomes" id="UP000324897"/>
    </source>
</evidence>
<proteinExistence type="inferred from homology"/>
<evidence type="ECO:0000256" key="10">
    <source>
        <dbReference type="ARBA" id="ARBA00023141"/>
    </source>
</evidence>
<dbReference type="AlphaFoldDB" id="A0A5J9TCC7"/>
<gene>
    <name evidence="15" type="ORF">EJB05_42416</name>
</gene>
<dbReference type="PANTHER" id="PTHR42894:SF1">
    <property type="entry name" value="N-(5'-PHOSPHORIBOSYL)ANTHRANILATE ISOMERASE"/>
    <property type="match status" value="1"/>
</dbReference>
<keyword evidence="9 12" id="KW-0472">Membrane</keyword>
<comment type="pathway">
    <text evidence="2">Amino-acid biosynthesis; L-tryptophan biosynthesis; L-tryptophan from chorismate: step 3/5.</text>
</comment>
<dbReference type="Gene3D" id="3.20.20.70">
    <property type="entry name" value="Aldolase class I"/>
    <property type="match status" value="1"/>
</dbReference>
<evidence type="ECO:0000256" key="9">
    <source>
        <dbReference type="ARBA" id="ARBA00023136"/>
    </source>
</evidence>
<evidence type="ECO:0000256" key="2">
    <source>
        <dbReference type="ARBA" id="ARBA00004664"/>
    </source>
</evidence>
<evidence type="ECO:0000256" key="5">
    <source>
        <dbReference type="ARBA" id="ARBA00022692"/>
    </source>
</evidence>
<evidence type="ECO:0000256" key="6">
    <source>
        <dbReference type="ARBA" id="ARBA00022822"/>
    </source>
</evidence>
<keyword evidence="8 12" id="KW-1133">Transmembrane helix</keyword>
<feature type="transmembrane region" description="Helical" evidence="12">
    <location>
        <begin position="105"/>
        <end position="125"/>
    </location>
</feature>
<dbReference type="GO" id="GO:0005789">
    <property type="term" value="C:endoplasmic reticulum membrane"/>
    <property type="evidence" value="ECO:0007669"/>
    <property type="project" value="UniProtKB-SubCell"/>
</dbReference>
<feature type="region of interest" description="Disordered" evidence="13">
    <location>
        <begin position="1"/>
        <end position="54"/>
    </location>
</feature>
<dbReference type="InterPro" id="IPR011060">
    <property type="entry name" value="RibuloseP-bd_barrel"/>
</dbReference>
<dbReference type="HAMAP" id="MF_00135">
    <property type="entry name" value="PRAI"/>
    <property type="match status" value="1"/>
</dbReference>
<dbReference type="OrthoDB" id="567788at2759"/>
<keyword evidence="6" id="KW-0822">Tryptophan biosynthesis</keyword>
<dbReference type="GO" id="GO:0000162">
    <property type="term" value="P:L-tryptophan biosynthetic process"/>
    <property type="evidence" value="ECO:0007669"/>
    <property type="project" value="UniProtKB-UniPathway"/>
</dbReference>
<evidence type="ECO:0000256" key="3">
    <source>
        <dbReference type="ARBA" id="ARBA00007571"/>
    </source>
</evidence>
<dbReference type="EMBL" id="RWGY01000039">
    <property type="protein sequence ID" value="TVU08984.1"/>
    <property type="molecule type" value="Genomic_DNA"/>
</dbReference>
<keyword evidence="10" id="KW-0057">Aromatic amino acid biosynthesis</keyword>
<comment type="subcellular location">
    <subcellularLocation>
        <location evidence="1 12">Endoplasmic reticulum membrane</location>
        <topology evidence="1 12">Multi-pass membrane protein</topology>
    </subcellularLocation>
</comment>
<dbReference type="InterPro" id="IPR013785">
    <property type="entry name" value="Aldolase_TIM"/>
</dbReference>
<sequence length="541" mass="58177">MADPAEETVAAPPPTPAAAAEGGSDPPVQLPADAASPEKVSPPAPTPAPETRSRGFRLLGEDTSVHKVLGGGKTADVLLWKDKKTSTVVIGGATLIWVLFEVLDYHLLALISHVMIGVLAILFLWSKATTFIKKSPPDIPLVQVPEDLVVNVAHALRNDINRMLHMLREIALGHDLKKFLGVIVGLWVLSGVGSCCDFLTLVYIAVLMLHTVPILYDKYQDKVDHFAGRAHTEARKQYEVLDAKVLSRIPRGSQDNTALCVCFDAVRARELGIDDSLVAMATPVSTGQSLRIALPLGNGPSRLPAVKMSCFAPQQTDAAMPLSSSFEDSKRTEPIVKMCGIASAKDAETAAKAGAKLIGMILWPNSKRSVPLSEAREISRVAKSYGAEPVGVFVDDDEETILRASDSCDLELIQLHGDSSRKLLPVLWKNNRIIYVLNADDDGNLISAPPSEEFVLDWFLVDSAKGGSGKGFNWEKFLMPPVQSKNGWLLAGGLHADNVCQAASALKPNGLDVSSGICGPDGVWKSPERIYAFMSSVKTLI</sequence>
<dbReference type="Pfam" id="PF02453">
    <property type="entry name" value="Reticulon"/>
    <property type="match status" value="1"/>
</dbReference>
<dbReference type="InterPro" id="IPR003388">
    <property type="entry name" value="Reticulon"/>
</dbReference>
<feature type="domain" description="Reticulon" evidence="14">
    <location>
        <begin position="74"/>
        <end position="269"/>
    </location>
</feature>
<evidence type="ECO:0000259" key="14">
    <source>
        <dbReference type="PROSITE" id="PS50845"/>
    </source>
</evidence>
<dbReference type="Pfam" id="PF00697">
    <property type="entry name" value="PRAI"/>
    <property type="match status" value="1"/>
</dbReference>
<name>A0A5J9TCC7_9POAL</name>
<reference evidence="15 16" key="1">
    <citation type="journal article" date="2019" name="Sci. Rep.">
        <title>A high-quality genome of Eragrostis curvula grass provides insights into Poaceae evolution and supports new strategies to enhance forage quality.</title>
        <authorList>
            <person name="Carballo J."/>
            <person name="Santos B.A.C.M."/>
            <person name="Zappacosta D."/>
            <person name="Garbus I."/>
            <person name="Selva J.P."/>
            <person name="Gallo C.A."/>
            <person name="Diaz A."/>
            <person name="Albertini E."/>
            <person name="Caccamo M."/>
            <person name="Echenique V."/>
        </authorList>
    </citation>
    <scope>NUCLEOTIDE SEQUENCE [LARGE SCALE GENOMIC DNA]</scope>
    <source>
        <strain evidence="16">cv. Victoria</strain>
        <tissue evidence="15">Leaf</tissue>
    </source>
</reference>
<dbReference type="InterPro" id="IPR001240">
    <property type="entry name" value="PRAI_dom"/>
</dbReference>
<dbReference type="Gramene" id="TVU08984">
    <property type="protein sequence ID" value="TVU08984"/>
    <property type="gene ID" value="EJB05_42416"/>
</dbReference>
<evidence type="ECO:0000256" key="7">
    <source>
        <dbReference type="ARBA" id="ARBA00022824"/>
    </source>
</evidence>
<keyword evidence="11" id="KW-0413">Isomerase</keyword>
<dbReference type="InterPro" id="IPR044643">
    <property type="entry name" value="TrpF_fam"/>
</dbReference>
<keyword evidence="4" id="KW-0028">Amino-acid biosynthesis</keyword>
<keyword evidence="5 12" id="KW-0812">Transmembrane</keyword>
<comment type="similarity">
    <text evidence="3">Belongs to the TrpF family.</text>
</comment>
<evidence type="ECO:0000256" key="1">
    <source>
        <dbReference type="ARBA" id="ARBA00004477"/>
    </source>
</evidence>
<dbReference type="GO" id="GO:0004640">
    <property type="term" value="F:phosphoribosylanthranilate isomerase activity"/>
    <property type="evidence" value="ECO:0007669"/>
    <property type="project" value="InterPro"/>
</dbReference>
<keyword evidence="16" id="KW-1185">Reference proteome</keyword>
<dbReference type="UniPathway" id="UPA00035">
    <property type="reaction ID" value="UER00042"/>
</dbReference>
<evidence type="ECO:0000313" key="15">
    <source>
        <dbReference type="EMBL" id="TVU08984.1"/>
    </source>
</evidence>
<dbReference type="CDD" id="cd00405">
    <property type="entry name" value="PRAI"/>
    <property type="match status" value="1"/>
</dbReference>
<accession>A0A5J9TCC7</accession>
<evidence type="ECO:0000256" key="8">
    <source>
        <dbReference type="ARBA" id="ARBA00022989"/>
    </source>
</evidence>
<evidence type="ECO:0000256" key="11">
    <source>
        <dbReference type="ARBA" id="ARBA00023235"/>
    </source>
</evidence>
<comment type="caution">
    <text evidence="15">The sequence shown here is derived from an EMBL/GenBank/DDBJ whole genome shotgun (WGS) entry which is preliminary data.</text>
</comment>
<evidence type="ECO:0000256" key="13">
    <source>
        <dbReference type="SAM" id="MobiDB-lite"/>
    </source>
</evidence>
<evidence type="ECO:0000256" key="12">
    <source>
        <dbReference type="RuleBase" id="RU363132"/>
    </source>
</evidence>
<dbReference type="SUPFAM" id="SSF51366">
    <property type="entry name" value="Ribulose-phoshate binding barrel"/>
    <property type="match status" value="1"/>
</dbReference>
<dbReference type="PANTHER" id="PTHR42894">
    <property type="entry name" value="N-(5'-PHOSPHORIBOSYL)ANTHRANILATE ISOMERASE"/>
    <property type="match status" value="1"/>
</dbReference>
<protein>
    <recommendedName>
        <fullName evidence="12">Reticulon-like protein</fullName>
    </recommendedName>
</protein>
<organism evidence="15 16">
    <name type="scientific">Eragrostis curvula</name>
    <name type="common">weeping love grass</name>
    <dbReference type="NCBI Taxonomy" id="38414"/>
    <lineage>
        <taxon>Eukaryota</taxon>
        <taxon>Viridiplantae</taxon>
        <taxon>Streptophyta</taxon>
        <taxon>Embryophyta</taxon>
        <taxon>Tracheophyta</taxon>
        <taxon>Spermatophyta</taxon>
        <taxon>Magnoliopsida</taxon>
        <taxon>Liliopsida</taxon>
        <taxon>Poales</taxon>
        <taxon>Poaceae</taxon>
        <taxon>PACMAD clade</taxon>
        <taxon>Chloridoideae</taxon>
        <taxon>Eragrostideae</taxon>
        <taxon>Eragrostidinae</taxon>
        <taxon>Eragrostis</taxon>
    </lineage>
</organism>